<sequence>MWNLVWNSLVRESAVTILELLDRVIQCSSMIFLSGIRLRNLGLIWGLHGGQWRNVGGWGKMFPGLNLVAMCGSAECVIQPGLIGQENGNERAGKLPSVRSEMAAAALSRRNYHVQLPRYGKSFRVATNESGTALTSALLNHKRPFEEMKLFLPLLASEVRARIMLTGWTQVFNPLAKLKINFTTGKSLMRAASHDIIASQLSHQVSQQVPPGVNLHLLVPGMIAPQHIDLVSNVSSASMVNKPSIIPP</sequence>
<name>A0ACB6R9Q4_9PLEO</name>
<proteinExistence type="predicted"/>
<accession>A0ACB6R9Q4</accession>
<reference evidence="1" key="1">
    <citation type="journal article" date="2020" name="Stud. Mycol.">
        <title>101 Dothideomycetes genomes: a test case for predicting lifestyles and emergence of pathogens.</title>
        <authorList>
            <person name="Haridas S."/>
            <person name="Albert R."/>
            <person name="Binder M."/>
            <person name="Bloem J."/>
            <person name="Labutti K."/>
            <person name="Salamov A."/>
            <person name="Andreopoulos B."/>
            <person name="Baker S."/>
            <person name="Barry K."/>
            <person name="Bills G."/>
            <person name="Bluhm B."/>
            <person name="Cannon C."/>
            <person name="Castanera R."/>
            <person name="Culley D."/>
            <person name="Daum C."/>
            <person name="Ezra D."/>
            <person name="Gonzalez J."/>
            <person name="Henrissat B."/>
            <person name="Kuo A."/>
            <person name="Liang C."/>
            <person name="Lipzen A."/>
            <person name="Lutzoni F."/>
            <person name="Magnuson J."/>
            <person name="Mondo S."/>
            <person name="Nolan M."/>
            <person name="Ohm R."/>
            <person name="Pangilinan J."/>
            <person name="Park H.-J."/>
            <person name="Ramirez L."/>
            <person name="Alfaro M."/>
            <person name="Sun H."/>
            <person name="Tritt A."/>
            <person name="Yoshinaga Y."/>
            <person name="Zwiers L.-H."/>
            <person name="Turgeon B."/>
            <person name="Goodwin S."/>
            <person name="Spatafora J."/>
            <person name="Crous P."/>
            <person name="Grigoriev I."/>
        </authorList>
    </citation>
    <scope>NUCLEOTIDE SEQUENCE</scope>
    <source>
        <strain evidence="1">ATCC 200398</strain>
    </source>
</reference>
<gene>
    <name evidence="1" type="ORF">BDR25DRAFT_351535</name>
</gene>
<dbReference type="EMBL" id="MU003497">
    <property type="protein sequence ID" value="KAF2475057.1"/>
    <property type="molecule type" value="Genomic_DNA"/>
</dbReference>
<evidence type="ECO:0000313" key="2">
    <source>
        <dbReference type="Proteomes" id="UP000799755"/>
    </source>
</evidence>
<organism evidence="1 2">
    <name type="scientific">Lindgomyces ingoldianus</name>
    <dbReference type="NCBI Taxonomy" id="673940"/>
    <lineage>
        <taxon>Eukaryota</taxon>
        <taxon>Fungi</taxon>
        <taxon>Dikarya</taxon>
        <taxon>Ascomycota</taxon>
        <taxon>Pezizomycotina</taxon>
        <taxon>Dothideomycetes</taxon>
        <taxon>Pleosporomycetidae</taxon>
        <taxon>Pleosporales</taxon>
        <taxon>Lindgomycetaceae</taxon>
        <taxon>Lindgomyces</taxon>
    </lineage>
</organism>
<comment type="caution">
    <text evidence="1">The sequence shown here is derived from an EMBL/GenBank/DDBJ whole genome shotgun (WGS) entry which is preliminary data.</text>
</comment>
<dbReference type="Proteomes" id="UP000799755">
    <property type="component" value="Unassembled WGS sequence"/>
</dbReference>
<keyword evidence="2" id="KW-1185">Reference proteome</keyword>
<evidence type="ECO:0000313" key="1">
    <source>
        <dbReference type="EMBL" id="KAF2475057.1"/>
    </source>
</evidence>
<protein>
    <submittedName>
        <fullName evidence="1">Uncharacterized protein</fullName>
    </submittedName>
</protein>